<feature type="compositionally biased region" description="Low complexity" evidence="1">
    <location>
        <begin position="628"/>
        <end position="643"/>
    </location>
</feature>
<dbReference type="EMBL" id="LR214972">
    <property type="protein sequence ID" value="VEU63686.1"/>
    <property type="molecule type" value="Genomic_DNA"/>
</dbReference>
<keyword evidence="2" id="KW-0812">Transmembrane</keyword>
<proteinExistence type="predicted"/>
<feature type="transmembrane region" description="Helical" evidence="2">
    <location>
        <begin position="702"/>
        <end position="723"/>
    </location>
</feature>
<keyword evidence="3" id="KW-0732">Signal</keyword>
<feature type="compositionally biased region" description="Low complexity" evidence="1">
    <location>
        <begin position="39"/>
        <end position="52"/>
    </location>
</feature>
<dbReference type="NCBIfam" id="NF045829">
    <property type="entry name" value="UU052_fam"/>
    <property type="match status" value="1"/>
</dbReference>
<keyword evidence="2" id="KW-0472">Membrane</keyword>
<keyword evidence="5" id="KW-1185">Reference proteome</keyword>
<feature type="region of interest" description="Disordered" evidence="1">
    <location>
        <begin position="612"/>
        <end position="643"/>
    </location>
</feature>
<protein>
    <submittedName>
        <fullName evidence="4">Uncharacterized protein</fullName>
    </submittedName>
</protein>
<feature type="signal peptide" evidence="3">
    <location>
        <begin position="1"/>
        <end position="26"/>
    </location>
</feature>
<feature type="transmembrane region" description="Helical" evidence="2">
    <location>
        <begin position="668"/>
        <end position="690"/>
    </location>
</feature>
<dbReference type="RefSeq" id="WP_129621871.1">
    <property type="nucleotide sequence ID" value="NZ_LR214972.1"/>
</dbReference>
<dbReference type="AlphaFoldDB" id="A0A449AFC7"/>
<evidence type="ECO:0000256" key="1">
    <source>
        <dbReference type="SAM" id="MobiDB-lite"/>
    </source>
</evidence>
<evidence type="ECO:0000256" key="2">
    <source>
        <dbReference type="SAM" id="Phobius"/>
    </source>
</evidence>
<dbReference type="Proteomes" id="UP000289952">
    <property type="component" value="Chromosome"/>
</dbReference>
<dbReference type="OrthoDB" id="396713at2"/>
<name>A0A449AFC7_9BACT</name>
<feature type="region of interest" description="Disordered" evidence="1">
    <location>
        <begin position="30"/>
        <end position="61"/>
    </location>
</feature>
<feature type="region of interest" description="Disordered" evidence="1">
    <location>
        <begin position="282"/>
        <end position="328"/>
    </location>
</feature>
<evidence type="ECO:0000313" key="4">
    <source>
        <dbReference type="EMBL" id="VEU63686.1"/>
    </source>
</evidence>
<gene>
    <name evidence="4" type="ORF">NCTC10118_00740</name>
</gene>
<evidence type="ECO:0000313" key="5">
    <source>
        <dbReference type="Proteomes" id="UP000289952"/>
    </source>
</evidence>
<reference evidence="4 5" key="1">
    <citation type="submission" date="2019-01" db="EMBL/GenBank/DDBJ databases">
        <authorList>
            <consortium name="Pathogen Informatics"/>
        </authorList>
    </citation>
    <scope>NUCLEOTIDE SEQUENCE [LARGE SCALE GENOMIC DNA]</scope>
    <source>
        <strain evidence="4 5">NCTC10118</strain>
    </source>
</reference>
<evidence type="ECO:0000256" key="3">
    <source>
        <dbReference type="SAM" id="SignalP"/>
    </source>
</evidence>
<keyword evidence="2" id="KW-1133">Transmembrane helix</keyword>
<accession>A0A449AFC7</accession>
<feature type="compositionally biased region" description="Low complexity" evidence="1">
    <location>
        <begin position="612"/>
        <end position="621"/>
    </location>
</feature>
<dbReference type="InterPro" id="IPR054788">
    <property type="entry name" value="MSC_0620_UU052-like"/>
</dbReference>
<sequence>MSKKYKKIFKLLTLSPTLFLPFTAISQSTTNPGGGNSAGQGSSQQGNGSTQTPAEPPKNAEDFDSFKEISETALKQMVTRAIDNFISWVDDQKQRAEKLEEDYQKKLSKITYFNLLLNYFKKNKDKLIENPSANELNVIFPLVVGTNRNVNISKIKYNNEDFNGVWAGLSHPTDYIAPLGEGTTFEVTEKNSVNSWNKKKLEESLKKYSDDLLSKFNSLIYNEADIPKIDKDYFLNLEDDPSQNRYKINPPNGYESWDQYIISKFKPRVSKFDLEKNIELTKEEEEQQNPQPQPTPPQNDNPTNDKPSDPVNTKEVSQGIPPLNPELKWNHNTGGDLVAKFNSNPDIFFFKNPVNTRYQYKVTEVKKDGGKYIATVELSDTVNTSAKRTYQSEVKVHENNKTAALTELTYKTISKVFVDLYKSLGIDEKLDYLKLESEVVADALFQIVNSGVQLINTESFVKNYGGVQNAYADDVSLNLVTSQVQNTKGFEDNLVELTLAATKTSTINNYPFYFQIVNALNTKKDRLKARITNNNEKITKELSEKGMDISQINTFFNNLETKIYKLRKSADLSTFNVIKWYERFIENIKVVSEELILLQKVIGEVKTSNTSSVSRTSSTISPGNTLAQEKNQSSEQNSNNETQKQAYNEILKRNKEETTANGSIIRGFGISLLAVGLLASIVNAFILVKAFTMERWKQYRKLSILLATSFVVAIIVGAILLILGL</sequence>
<organism evidence="4 5">
    <name type="scientific">Mycoplasmopsis bovirhinis</name>
    <dbReference type="NCBI Taxonomy" id="29553"/>
    <lineage>
        <taxon>Bacteria</taxon>
        <taxon>Bacillati</taxon>
        <taxon>Mycoplasmatota</taxon>
        <taxon>Mycoplasmoidales</taxon>
        <taxon>Metamycoplasmataceae</taxon>
        <taxon>Mycoplasmopsis</taxon>
    </lineage>
</organism>
<feature type="chain" id="PRO_5019236601" evidence="3">
    <location>
        <begin position="27"/>
        <end position="725"/>
    </location>
</feature>